<accession>A0A031LQS4</accession>
<proteinExistence type="predicted"/>
<dbReference type="Proteomes" id="UP000024332">
    <property type="component" value="Unassembled WGS sequence"/>
</dbReference>
<reference evidence="2 3" key="1">
    <citation type="submission" date="2014-03" db="EMBL/GenBank/DDBJ databases">
        <title>Draft genome sequence of the novel thermoacidophilic archaea Acidianus copahuensis ALE1 strain, isolated from Copahue volcanic area in Neuquen Argentina.</title>
        <authorList>
            <person name="Urbieta M.S."/>
            <person name="Rascovan N."/>
            <person name="Castro C."/>
            <person name="Revale S."/>
            <person name="Giaveno M.A."/>
            <person name="Vazquez M.P."/>
            <person name="Donati E.R."/>
        </authorList>
    </citation>
    <scope>NUCLEOTIDE SEQUENCE [LARGE SCALE GENOMIC DNA]</scope>
    <source>
        <strain evidence="2 3">ALE1</strain>
    </source>
</reference>
<comment type="caution">
    <text evidence="2">The sequence shown here is derived from an EMBL/GenBank/DDBJ whole genome shotgun (WGS) entry which is preliminary data.</text>
</comment>
<evidence type="ECO:0000313" key="3">
    <source>
        <dbReference type="Proteomes" id="UP000024332"/>
    </source>
</evidence>
<gene>
    <name evidence="2" type="ORF">CM19_06770</name>
</gene>
<sequence length="203" mass="23183">MQYFAMEIKLQGNELYEDNVQVATLTVKGKRLEIAGNLNLVLNRNRILQDDNVIGEIDSNEYIEVYGRRYFVGKPQLIAYHRGYSNEVKLYENGSEVSTIKSQEDGSLVAQVSYADSLIPTLAVMLIMTSIGVSPYRKPNRGRSAYRRQLLLIYPVLLLFLLLLPFNIFIDLAIYVAITVLIYIISRRKVTKIQELFEPLSAV</sequence>
<keyword evidence="1" id="KW-0812">Transmembrane</keyword>
<name>A0A031LQS4_9CREN</name>
<protein>
    <submittedName>
        <fullName evidence="2">Uncharacterized protein</fullName>
    </submittedName>
</protein>
<organism evidence="2 3">
    <name type="scientific">Candidatus Acidianus copahuensis</name>
    <dbReference type="NCBI Taxonomy" id="1160895"/>
    <lineage>
        <taxon>Archaea</taxon>
        <taxon>Thermoproteota</taxon>
        <taxon>Thermoprotei</taxon>
        <taxon>Sulfolobales</taxon>
        <taxon>Sulfolobaceae</taxon>
        <taxon>Acidianus</taxon>
    </lineage>
</organism>
<keyword evidence="1" id="KW-1133">Transmembrane helix</keyword>
<dbReference type="EMBL" id="JFZT01000039">
    <property type="protein sequence ID" value="EZQ07115.1"/>
    <property type="molecule type" value="Genomic_DNA"/>
</dbReference>
<keyword evidence="3" id="KW-1185">Reference proteome</keyword>
<evidence type="ECO:0000256" key="1">
    <source>
        <dbReference type="SAM" id="Phobius"/>
    </source>
</evidence>
<dbReference type="AlphaFoldDB" id="A0A031LQS4"/>
<keyword evidence="1" id="KW-0472">Membrane</keyword>
<feature type="transmembrane region" description="Helical" evidence="1">
    <location>
        <begin position="156"/>
        <end position="185"/>
    </location>
</feature>
<evidence type="ECO:0000313" key="2">
    <source>
        <dbReference type="EMBL" id="EZQ07115.1"/>
    </source>
</evidence>